<comment type="catalytic activity">
    <reaction evidence="12 13">
        <text>tRNA(Phe) + L-phenylalanine + ATP = L-phenylalanyl-tRNA(Phe) + AMP + diphosphate + H(+)</text>
        <dbReference type="Rhea" id="RHEA:19413"/>
        <dbReference type="Rhea" id="RHEA-COMP:9668"/>
        <dbReference type="Rhea" id="RHEA-COMP:9699"/>
        <dbReference type="ChEBI" id="CHEBI:15378"/>
        <dbReference type="ChEBI" id="CHEBI:30616"/>
        <dbReference type="ChEBI" id="CHEBI:33019"/>
        <dbReference type="ChEBI" id="CHEBI:58095"/>
        <dbReference type="ChEBI" id="CHEBI:78442"/>
        <dbReference type="ChEBI" id="CHEBI:78531"/>
        <dbReference type="ChEBI" id="CHEBI:456215"/>
        <dbReference type="EC" id="6.1.1.20"/>
    </reaction>
</comment>
<name>A0A517DU50_9FIRM</name>
<dbReference type="PANTHER" id="PTHR11538">
    <property type="entry name" value="PHENYLALANYL-TRNA SYNTHETASE"/>
    <property type="match status" value="1"/>
</dbReference>
<dbReference type="SUPFAM" id="SSF55681">
    <property type="entry name" value="Class II aaRS and biotin synthetases"/>
    <property type="match status" value="1"/>
</dbReference>
<evidence type="ECO:0000259" key="14">
    <source>
        <dbReference type="PROSITE" id="PS50862"/>
    </source>
</evidence>
<evidence type="ECO:0000256" key="2">
    <source>
        <dbReference type="ARBA" id="ARBA00010207"/>
    </source>
</evidence>
<proteinExistence type="inferred from homology"/>
<protein>
    <recommendedName>
        <fullName evidence="13">Phenylalanine--tRNA ligase alpha subunit</fullName>
        <ecNumber evidence="13">6.1.1.20</ecNumber>
    </recommendedName>
    <alternativeName>
        <fullName evidence="13">Phenylalanyl-tRNA synthetase alpha subunit</fullName>
        <shortName evidence="13">PheRS</shortName>
    </alternativeName>
</protein>
<dbReference type="Pfam" id="PF01409">
    <property type="entry name" value="tRNA-synt_2d"/>
    <property type="match status" value="1"/>
</dbReference>
<dbReference type="GO" id="GO:0005737">
    <property type="term" value="C:cytoplasm"/>
    <property type="evidence" value="ECO:0007669"/>
    <property type="project" value="UniProtKB-SubCell"/>
</dbReference>
<dbReference type="InterPro" id="IPR002319">
    <property type="entry name" value="Phenylalanyl-tRNA_Synthase"/>
</dbReference>
<evidence type="ECO:0000313" key="15">
    <source>
        <dbReference type="EMBL" id="QDR80885.1"/>
    </source>
</evidence>
<evidence type="ECO:0000256" key="9">
    <source>
        <dbReference type="ARBA" id="ARBA00022842"/>
    </source>
</evidence>
<dbReference type="GO" id="GO:0006432">
    <property type="term" value="P:phenylalanyl-tRNA aminoacylation"/>
    <property type="evidence" value="ECO:0007669"/>
    <property type="project" value="UniProtKB-UniRule"/>
</dbReference>
<dbReference type="EMBL" id="CP036259">
    <property type="protein sequence ID" value="QDR80885.1"/>
    <property type="molecule type" value="Genomic_DNA"/>
</dbReference>
<feature type="domain" description="Aminoacyl-transfer RNA synthetases class-II family profile" evidence="14">
    <location>
        <begin position="117"/>
        <end position="339"/>
    </location>
</feature>
<comment type="similarity">
    <text evidence="2 13">Belongs to the class-II aminoacyl-tRNA synthetase family. Phe-tRNA synthetase alpha subunit type 1 subfamily.</text>
</comment>
<dbReference type="GO" id="GO:0005524">
    <property type="term" value="F:ATP binding"/>
    <property type="evidence" value="ECO:0007669"/>
    <property type="project" value="UniProtKB-UniRule"/>
</dbReference>
<dbReference type="GO" id="GO:0140096">
    <property type="term" value="F:catalytic activity, acting on a protein"/>
    <property type="evidence" value="ECO:0007669"/>
    <property type="project" value="UniProtKB-ARBA"/>
</dbReference>
<gene>
    <name evidence="13 15" type="primary">pheS</name>
    <name evidence="15" type="ORF">SPTER_22230</name>
</gene>
<dbReference type="GO" id="GO:0016740">
    <property type="term" value="F:transferase activity"/>
    <property type="evidence" value="ECO:0007669"/>
    <property type="project" value="UniProtKB-ARBA"/>
</dbReference>
<dbReference type="Pfam" id="PF02912">
    <property type="entry name" value="Phe_tRNA-synt_N"/>
    <property type="match status" value="1"/>
</dbReference>
<dbReference type="GO" id="GO:0000049">
    <property type="term" value="F:tRNA binding"/>
    <property type="evidence" value="ECO:0007669"/>
    <property type="project" value="InterPro"/>
</dbReference>
<dbReference type="InterPro" id="IPR006195">
    <property type="entry name" value="aa-tRNA-synth_II"/>
</dbReference>
<keyword evidence="9 13" id="KW-0460">Magnesium</keyword>
<dbReference type="GO" id="GO:0004826">
    <property type="term" value="F:phenylalanine-tRNA ligase activity"/>
    <property type="evidence" value="ECO:0007669"/>
    <property type="project" value="UniProtKB-UniRule"/>
</dbReference>
<dbReference type="InterPro" id="IPR010978">
    <property type="entry name" value="tRNA-bd_arm"/>
</dbReference>
<evidence type="ECO:0000256" key="7">
    <source>
        <dbReference type="ARBA" id="ARBA00022741"/>
    </source>
</evidence>
<evidence type="ECO:0000256" key="4">
    <source>
        <dbReference type="ARBA" id="ARBA00022490"/>
    </source>
</evidence>
<evidence type="ECO:0000256" key="13">
    <source>
        <dbReference type="HAMAP-Rule" id="MF_00281"/>
    </source>
</evidence>
<keyword evidence="8 13" id="KW-0067">ATP-binding</keyword>
<dbReference type="PANTHER" id="PTHR11538:SF41">
    <property type="entry name" value="PHENYLALANINE--TRNA LIGASE, MITOCHONDRIAL"/>
    <property type="match status" value="1"/>
</dbReference>
<dbReference type="PROSITE" id="PS50862">
    <property type="entry name" value="AA_TRNA_LIGASE_II"/>
    <property type="match status" value="1"/>
</dbReference>
<dbReference type="Proteomes" id="UP000320776">
    <property type="component" value="Chromosome"/>
</dbReference>
<dbReference type="KEGG" id="sted:SPTER_22230"/>
<dbReference type="InterPro" id="IPR022911">
    <property type="entry name" value="Phe_tRNA_ligase_alpha1_bac"/>
</dbReference>
<organism evidence="15 16">
    <name type="scientific">Sporomusa termitida</name>
    <dbReference type="NCBI Taxonomy" id="2377"/>
    <lineage>
        <taxon>Bacteria</taxon>
        <taxon>Bacillati</taxon>
        <taxon>Bacillota</taxon>
        <taxon>Negativicutes</taxon>
        <taxon>Selenomonadales</taxon>
        <taxon>Sporomusaceae</taxon>
        <taxon>Sporomusa</taxon>
    </lineage>
</organism>
<accession>A0A517DU50</accession>
<keyword evidence="11 13" id="KW-0030">Aminoacyl-tRNA synthetase</keyword>
<dbReference type="InterPro" id="IPR004188">
    <property type="entry name" value="Phe-tRNA_ligase_II_N"/>
</dbReference>
<dbReference type="OrthoDB" id="9800719at2"/>
<dbReference type="InterPro" id="IPR004529">
    <property type="entry name" value="Phe-tRNA-synth_IIc_asu"/>
</dbReference>
<feature type="binding site" evidence="13">
    <location>
        <position position="255"/>
    </location>
    <ligand>
        <name>Mg(2+)</name>
        <dbReference type="ChEBI" id="CHEBI:18420"/>
        <note>shared with beta subunit</note>
    </ligand>
</feature>
<dbReference type="NCBIfam" id="TIGR00468">
    <property type="entry name" value="pheS"/>
    <property type="match status" value="1"/>
</dbReference>
<dbReference type="CDD" id="cd00496">
    <property type="entry name" value="PheRS_alpha_core"/>
    <property type="match status" value="1"/>
</dbReference>
<evidence type="ECO:0000256" key="12">
    <source>
        <dbReference type="ARBA" id="ARBA00049255"/>
    </source>
</evidence>
<comment type="cofactor">
    <cofactor evidence="13">
        <name>Mg(2+)</name>
        <dbReference type="ChEBI" id="CHEBI:18420"/>
    </cofactor>
    <text evidence="13">Binds 2 magnesium ions per tetramer.</text>
</comment>
<dbReference type="HAMAP" id="MF_00281">
    <property type="entry name" value="Phe_tRNA_synth_alpha1"/>
    <property type="match status" value="1"/>
</dbReference>
<dbReference type="RefSeq" id="WP_144350443.1">
    <property type="nucleotide sequence ID" value="NZ_CP036259.1"/>
</dbReference>
<evidence type="ECO:0000256" key="11">
    <source>
        <dbReference type="ARBA" id="ARBA00023146"/>
    </source>
</evidence>
<keyword evidence="5 13" id="KW-0436">Ligase</keyword>
<keyword evidence="7 13" id="KW-0547">Nucleotide-binding</keyword>
<dbReference type="AlphaFoldDB" id="A0A517DU50"/>
<dbReference type="InterPro" id="IPR045864">
    <property type="entry name" value="aa-tRNA-synth_II/BPL/LPL"/>
</dbReference>
<evidence type="ECO:0000256" key="1">
    <source>
        <dbReference type="ARBA" id="ARBA00004496"/>
    </source>
</evidence>
<keyword evidence="4 13" id="KW-0963">Cytoplasm</keyword>
<dbReference type="Gene3D" id="3.30.930.10">
    <property type="entry name" value="Bira Bifunctional Protein, Domain 2"/>
    <property type="match status" value="1"/>
</dbReference>
<sequence length="340" mass="37924">MEQELKALRETALQALSEVAGKEALNELKVKYLGKKGLLTGVLRGLGALSPEERPRAGQIVNEVRNEIEQIIAAKLEVLKQAEVARKLASETIDVTLPGRPAALGHLHPLTLTLNRIKDTFMRLGFEVAEGPEVETDYHSFEALNLPKDHPARDMQDTFYITNEILLRPHTSPVQIRTMQSSVPNQPIRIIAPGKVYRRDYDATHSPMFQQVEGLVVDQDISFADLKGTLELFSREIFGNSVSVRFRPSFFPFTEPSAEVDISCVMCAGKGCRVCSGTGWLEILGSGMVHPRVLEMSSFDPAKVSGFAFGMGVERIAMLTYGIDDLRLFFDNDIRFLRQF</sequence>
<dbReference type="SUPFAM" id="SSF46589">
    <property type="entry name" value="tRNA-binding arm"/>
    <property type="match status" value="1"/>
</dbReference>
<keyword evidence="16" id="KW-1185">Reference proteome</keyword>
<evidence type="ECO:0000256" key="5">
    <source>
        <dbReference type="ARBA" id="ARBA00022598"/>
    </source>
</evidence>
<comment type="subcellular location">
    <subcellularLocation>
        <location evidence="1 13">Cytoplasm</location>
    </subcellularLocation>
</comment>
<evidence type="ECO:0000256" key="3">
    <source>
        <dbReference type="ARBA" id="ARBA00011209"/>
    </source>
</evidence>
<evidence type="ECO:0000313" key="16">
    <source>
        <dbReference type="Proteomes" id="UP000320776"/>
    </source>
</evidence>
<dbReference type="FunFam" id="3.30.930.10:FF:000003">
    <property type="entry name" value="Phenylalanine--tRNA ligase alpha subunit"/>
    <property type="match status" value="1"/>
</dbReference>
<comment type="subunit">
    <text evidence="3 13">Tetramer of two alpha and two beta subunits.</text>
</comment>
<dbReference type="EC" id="6.1.1.20" evidence="13"/>
<evidence type="ECO:0000256" key="8">
    <source>
        <dbReference type="ARBA" id="ARBA00022840"/>
    </source>
</evidence>
<keyword evidence="6 13" id="KW-0479">Metal-binding</keyword>
<reference evidence="15 16" key="1">
    <citation type="submission" date="2019-02" db="EMBL/GenBank/DDBJ databases">
        <title>Closed genome of Sporomusa termitida DSM 4440.</title>
        <authorList>
            <person name="Poehlein A."/>
            <person name="Daniel R."/>
        </authorList>
    </citation>
    <scope>NUCLEOTIDE SEQUENCE [LARGE SCALE GENOMIC DNA]</scope>
    <source>
        <strain evidence="15 16">DSM 4440</strain>
    </source>
</reference>
<evidence type="ECO:0000256" key="6">
    <source>
        <dbReference type="ARBA" id="ARBA00022723"/>
    </source>
</evidence>
<dbReference type="GO" id="GO:0000287">
    <property type="term" value="F:magnesium ion binding"/>
    <property type="evidence" value="ECO:0007669"/>
    <property type="project" value="UniProtKB-UniRule"/>
</dbReference>
<evidence type="ECO:0000256" key="10">
    <source>
        <dbReference type="ARBA" id="ARBA00022917"/>
    </source>
</evidence>
<keyword evidence="10 13" id="KW-0648">Protein biosynthesis</keyword>